<evidence type="ECO:0000313" key="16">
    <source>
        <dbReference type="Proteomes" id="UP000247465"/>
    </source>
</evidence>
<feature type="transmembrane region" description="Helical" evidence="14">
    <location>
        <begin position="131"/>
        <end position="152"/>
    </location>
</feature>
<dbReference type="GO" id="GO:0015293">
    <property type="term" value="F:symporter activity"/>
    <property type="evidence" value="ECO:0007669"/>
    <property type="project" value="UniProtKB-KW"/>
</dbReference>
<evidence type="ECO:0000256" key="3">
    <source>
        <dbReference type="ARBA" id="ARBA00022448"/>
    </source>
</evidence>
<dbReference type="GO" id="GO:0006814">
    <property type="term" value="P:sodium ion transport"/>
    <property type="evidence" value="ECO:0007669"/>
    <property type="project" value="UniProtKB-KW"/>
</dbReference>
<dbReference type="Gene3D" id="1.20.1730.10">
    <property type="entry name" value="Sodium/glucose cotransporter"/>
    <property type="match status" value="1"/>
</dbReference>
<dbReference type="InterPro" id="IPR050277">
    <property type="entry name" value="Sodium:Solute_Symporter"/>
</dbReference>
<feature type="transmembrane region" description="Helical" evidence="14">
    <location>
        <begin position="389"/>
        <end position="410"/>
    </location>
</feature>
<evidence type="ECO:0000256" key="7">
    <source>
        <dbReference type="ARBA" id="ARBA00022989"/>
    </source>
</evidence>
<evidence type="ECO:0000256" key="13">
    <source>
        <dbReference type="RuleBase" id="RU362091"/>
    </source>
</evidence>
<dbReference type="PANTHER" id="PTHR48086:SF3">
    <property type="entry name" value="SODIUM_PROLINE SYMPORTER"/>
    <property type="match status" value="1"/>
</dbReference>
<evidence type="ECO:0000256" key="6">
    <source>
        <dbReference type="ARBA" id="ARBA00022847"/>
    </source>
</evidence>
<evidence type="ECO:0000313" key="15">
    <source>
        <dbReference type="EMBL" id="AWT59800.1"/>
    </source>
</evidence>
<feature type="transmembrane region" description="Helical" evidence="14">
    <location>
        <begin position="12"/>
        <end position="31"/>
    </location>
</feature>
<dbReference type="InterPro" id="IPR001734">
    <property type="entry name" value="Na/solute_symporter"/>
</dbReference>
<protein>
    <submittedName>
        <fullName evidence="15">Osmoregulated proline transporter OpuE</fullName>
    </submittedName>
</protein>
<feature type="transmembrane region" description="Helical" evidence="14">
    <location>
        <begin position="284"/>
        <end position="304"/>
    </location>
</feature>
<keyword evidence="5 14" id="KW-0812">Transmembrane</keyword>
<evidence type="ECO:0000256" key="12">
    <source>
        <dbReference type="ARBA" id="ARBA00033708"/>
    </source>
</evidence>
<feature type="transmembrane region" description="Helical" evidence="14">
    <location>
        <begin position="81"/>
        <end position="100"/>
    </location>
</feature>
<feature type="transmembrane region" description="Helical" evidence="14">
    <location>
        <begin position="164"/>
        <end position="183"/>
    </location>
</feature>
<sequence>MSLIETLPFGPGALWVVGIYVLSLLGIGYLGYIKRQEESPSDFYLAGREMGFLVLLLTLYATQYSGNTLFGFSGAAYRNGLGFLVCLHFMTAIVVAYLLYAPALFKLSRKHKFVTPADFIAERFKHRTLQLIVTLIMLFVLCNFVIAQMKALGTAFEGISQGRIPMWIGVIGLAIVMLAYETLGGMRSVAWTDAIQGVILLIGFALILALALVELGSLPKAVAILANNPETVHKVTRPDPPGCRYWLSFILLVGFGGAIYPQAIQRIYAAGSIRILKKSLSVMAFMPLATTLVVVTIGTLMAAYHPDLGRQVTSLETSSNVNLSETVLPQLCLQVMQSSILGYWLVVVIFAAVLTAIMSTADSAILSISSMVTHDVYKPYLKPNANERHLTMVGRLAVWILILPLVWIALEYKGNLIRLIEIKFEMLIQCVPTFFLGCYWRRLEGRTLVIGIIVGCLISLGLAFSGSLGLTHQNYKTLWGFHSGIIGLAANLLICSTTFLQRRAYVFTEDPPDSDLQVP</sequence>
<dbReference type="Proteomes" id="UP000247465">
    <property type="component" value="Chromosome"/>
</dbReference>
<dbReference type="KEGG" id="mtar:DF168_00995"/>
<dbReference type="AlphaFoldDB" id="A0A2Z4ALH9"/>
<evidence type="ECO:0000256" key="14">
    <source>
        <dbReference type="SAM" id="Phobius"/>
    </source>
</evidence>
<keyword evidence="7 14" id="KW-1133">Transmembrane helix</keyword>
<keyword evidence="6" id="KW-0769">Symport</keyword>
<dbReference type="PROSITE" id="PS50283">
    <property type="entry name" value="NA_SOLUT_SYMP_3"/>
    <property type="match status" value="1"/>
</dbReference>
<dbReference type="EMBL" id="CP029803">
    <property type="protein sequence ID" value="AWT59800.1"/>
    <property type="molecule type" value="Genomic_DNA"/>
</dbReference>
<evidence type="ECO:0000256" key="1">
    <source>
        <dbReference type="ARBA" id="ARBA00004651"/>
    </source>
</evidence>
<evidence type="ECO:0000256" key="10">
    <source>
        <dbReference type="ARBA" id="ARBA00023136"/>
    </source>
</evidence>
<evidence type="ECO:0000256" key="2">
    <source>
        <dbReference type="ARBA" id="ARBA00006434"/>
    </source>
</evidence>
<keyword evidence="11" id="KW-0739">Sodium transport</keyword>
<proteinExistence type="inferred from homology"/>
<reference evidence="15 16" key="1">
    <citation type="submission" date="2018-06" db="EMBL/GenBank/DDBJ databases">
        <title>Draft Genome Sequence of a Novel Marine Bacterium Related to the Verrucomicrobia.</title>
        <authorList>
            <person name="Vosseberg J."/>
            <person name="Martijn J."/>
            <person name="Ettema T.J.G."/>
        </authorList>
    </citation>
    <scope>NUCLEOTIDE SEQUENCE [LARGE SCALE GENOMIC DNA]</scope>
    <source>
        <strain evidence="15">TARA_B100001123</strain>
    </source>
</reference>
<evidence type="ECO:0000256" key="5">
    <source>
        <dbReference type="ARBA" id="ARBA00022692"/>
    </source>
</evidence>
<keyword evidence="10 14" id="KW-0472">Membrane</keyword>
<feature type="transmembrane region" description="Helical" evidence="14">
    <location>
        <begin position="343"/>
        <end position="368"/>
    </location>
</feature>
<feature type="transmembrane region" description="Helical" evidence="14">
    <location>
        <begin position="195"/>
        <end position="213"/>
    </location>
</feature>
<keyword evidence="8" id="KW-0915">Sodium</keyword>
<evidence type="ECO:0000256" key="11">
    <source>
        <dbReference type="ARBA" id="ARBA00023201"/>
    </source>
</evidence>
<organism evidence="15 16">
    <name type="scientific">Candidatus Moanibacter tarae</name>
    <dbReference type="NCBI Taxonomy" id="2200854"/>
    <lineage>
        <taxon>Bacteria</taxon>
        <taxon>Pseudomonadati</taxon>
        <taxon>Verrucomicrobiota</taxon>
        <taxon>Opitutia</taxon>
        <taxon>Puniceicoccales</taxon>
        <taxon>Puniceicoccales incertae sedis</taxon>
        <taxon>Candidatus Moanibacter</taxon>
    </lineage>
</organism>
<evidence type="ECO:0000256" key="8">
    <source>
        <dbReference type="ARBA" id="ARBA00023053"/>
    </source>
</evidence>
<dbReference type="PANTHER" id="PTHR48086">
    <property type="entry name" value="SODIUM/PROLINE SYMPORTER-RELATED"/>
    <property type="match status" value="1"/>
</dbReference>
<comment type="catalytic activity">
    <reaction evidence="12">
        <text>L-proline(in) + Na(+)(in) = L-proline(out) + Na(+)(out)</text>
        <dbReference type="Rhea" id="RHEA:28967"/>
        <dbReference type="ChEBI" id="CHEBI:29101"/>
        <dbReference type="ChEBI" id="CHEBI:60039"/>
    </reaction>
</comment>
<comment type="similarity">
    <text evidence="2 13">Belongs to the sodium:solute symporter (SSF) (TC 2.A.21) family.</text>
</comment>
<dbReference type="Pfam" id="PF00474">
    <property type="entry name" value="SSF"/>
    <property type="match status" value="1"/>
</dbReference>
<keyword evidence="3" id="KW-0813">Transport</keyword>
<keyword evidence="9" id="KW-0406">Ion transport</keyword>
<name>A0A2Z4ALH9_9BACT</name>
<accession>A0A2Z4ALH9</accession>
<gene>
    <name evidence="15" type="primary">opuE_2</name>
    <name evidence="15" type="ORF">DF168_00995</name>
</gene>
<dbReference type="GO" id="GO:0005886">
    <property type="term" value="C:plasma membrane"/>
    <property type="evidence" value="ECO:0007669"/>
    <property type="project" value="UniProtKB-SubCell"/>
</dbReference>
<evidence type="ECO:0000256" key="9">
    <source>
        <dbReference type="ARBA" id="ARBA00023065"/>
    </source>
</evidence>
<dbReference type="CDD" id="cd10322">
    <property type="entry name" value="SLC5sbd"/>
    <property type="match status" value="1"/>
</dbReference>
<evidence type="ECO:0000256" key="4">
    <source>
        <dbReference type="ARBA" id="ARBA00022475"/>
    </source>
</evidence>
<feature type="transmembrane region" description="Helical" evidence="14">
    <location>
        <begin position="245"/>
        <end position="263"/>
    </location>
</feature>
<feature type="transmembrane region" description="Helical" evidence="14">
    <location>
        <begin position="478"/>
        <end position="500"/>
    </location>
</feature>
<dbReference type="InterPro" id="IPR038377">
    <property type="entry name" value="Na/Glc_symporter_sf"/>
</dbReference>
<dbReference type="NCBIfam" id="TIGR00813">
    <property type="entry name" value="sss"/>
    <property type="match status" value="1"/>
</dbReference>
<keyword evidence="4" id="KW-1003">Cell membrane</keyword>
<feature type="transmembrane region" description="Helical" evidence="14">
    <location>
        <begin position="447"/>
        <end position="466"/>
    </location>
</feature>
<comment type="subcellular location">
    <subcellularLocation>
        <location evidence="1">Cell membrane</location>
        <topology evidence="1">Multi-pass membrane protein</topology>
    </subcellularLocation>
</comment>